<sequence>MRAQGLVKPPEAPLATAAKINGAQKLAALDARGQALGLKPGMTLPDARAMHPTLICADADPEAEARTLAHIADWCRRFTPLAALDAPDGVMLDVSGAAHLFGGEARLLAEIETRLQTQGFFARAALASTPEAAFALARYGGARIDARILPLGLDAAELAHRLGDLPLAALRLDQATLKALAEAGLRRLCDILMRPRAPIAARCGALLYARLDGLLGRAKTPISPRFEAPAFMTERRFLDGVLRREDIEASILSLAQDLSVLLTRHGEGARRLRASLFRVDGMVKHFEVGASRPLREPGLIAKLFRERFEAASIANDGDAFDAGYGFDVIRLAALVVERKDPEQTGWSDPDAAGDLADLVDRLGARLGLRRVTRLAFNAAHTPEFAVIAVPAAQYAQRGHHIKTASKDIAAFPTSEAALSGHLPSRPIRLLKRPEPIEAIAGVPDGPPLRFRWRRVLHEVAAFEGPERIAPEWWRGESALTRDYFRMEDREGQRFWLFREGLFNSETPRPRWFMHGLFA</sequence>
<dbReference type="SUPFAM" id="SSF56672">
    <property type="entry name" value="DNA/RNA polymerases"/>
    <property type="match status" value="1"/>
</dbReference>
<proteinExistence type="predicted"/>
<keyword evidence="1" id="KW-0227">DNA damage</keyword>
<evidence type="ECO:0000313" key="3">
    <source>
        <dbReference type="EMBL" id="VFU07647.1"/>
    </source>
</evidence>
<reference evidence="3 4" key="1">
    <citation type="submission" date="2019-03" db="EMBL/GenBank/DDBJ databases">
        <authorList>
            <person name="Kox A.R. M."/>
        </authorList>
    </citation>
    <scope>NUCLEOTIDE SEQUENCE [LARGE SCALE GENOMIC DNA]</scope>
    <source>
        <strain evidence="3">MTUNDRAET4 annotated genome</strain>
    </source>
</reference>
<dbReference type="Proteomes" id="UP000294360">
    <property type="component" value="Chromosome"/>
</dbReference>
<organism evidence="3 4">
    <name type="scientific">Methylocella tundrae</name>
    <dbReference type="NCBI Taxonomy" id="227605"/>
    <lineage>
        <taxon>Bacteria</taxon>
        <taxon>Pseudomonadati</taxon>
        <taxon>Pseudomonadota</taxon>
        <taxon>Alphaproteobacteria</taxon>
        <taxon>Hyphomicrobiales</taxon>
        <taxon>Beijerinckiaceae</taxon>
        <taxon>Methylocella</taxon>
    </lineage>
</organism>
<evidence type="ECO:0000313" key="4">
    <source>
        <dbReference type="Proteomes" id="UP000294360"/>
    </source>
</evidence>
<dbReference type="OrthoDB" id="9788640at2"/>
<protein>
    <recommendedName>
        <fullName evidence="2">UmuC domain-containing protein</fullName>
    </recommendedName>
</protein>
<dbReference type="Pfam" id="PF00817">
    <property type="entry name" value="IMS"/>
    <property type="match status" value="1"/>
</dbReference>
<dbReference type="InterPro" id="IPR001126">
    <property type="entry name" value="UmuC"/>
</dbReference>
<evidence type="ECO:0000256" key="1">
    <source>
        <dbReference type="ARBA" id="ARBA00022763"/>
    </source>
</evidence>
<dbReference type="CDD" id="cd03468">
    <property type="entry name" value="PolY_like"/>
    <property type="match status" value="1"/>
</dbReference>
<dbReference type="InterPro" id="IPR043502">
    <property type="entry name" value="DNA/RNA_pol_sf"/>
</dbReference>
<dbReference type="AlphaFoldDB" id="A0A4U8YWJ5"/>
<gene>
    <name evidence="3" type="ORF">MTUNDRAET4_0754</name>
</gene>
<dbReference type="InterPro" id="IPR050356">
    <property type="entry name" value="SulA_CellDiv_inhibitor"/>
</dbReference>
<dbReference type="GO" id="GO:0006281">
    <property type="term" value="P:DNA repair"/>
    <property type="evidence" value="ECO:0007669"/>
    <property type="project" value="InterPro"/>
</dbReference>
<dbReference type="PANTHER" id="PTHR35369">
    <property type="entry name" value="BLR3025 PROTEIN-RELATED"/>
    <property type="match status" value="1"/>
</dbReference>
<dbReference type="KEGG" id="mtun:MTUNDRAET4_0754"/>
<evidence type="ECO:0000259" key="2">
    <source>
        <dbReference type="Pfam" id="PF00817"/>
    </source>
</evidence>
<accession>A0A4U8YWJ5</accession>
<dbReference type="PANTHER" id="PTHR35369:SF2">
    <property type="entry name" value="BLR3025 PROTEIN"/>
    <property type="match status" value="1"/>
</dbReference>
<dbReference type="EMBL" id="LR536450">
    <property type="protein sequence ID" value="VFU07647.1"/>
    <property type="molecule type" value="Genomic_DNA"/>
</dbReference>
<feature type="domain" description="UmuC" evidence="2">
    <location>
        <begin position="26"/>
        <end position="133"/>
    </location>
</feature>
<name>A0A4U8YWJ5_METTU</name>